<evidence type="ECO:0000313" key="1">
    <source>
        <dbReference type="EMBL" id="TGE20218.1"/>
    </source>
</evidence>
<evidence type="ECO:0008006" key="3">
    <source>
        <dbReference type="Google" id="ProtNLM"/>
    </source>
</evidence>
<dbReference type="InterPro" id="IPR036513">
    <property type="entry name" value="STAS_dom_sf"/>
</dbReference>
<sequence>MLLQPVAGAAAGDPYDMLMLDVHRELLPNVFLLILSPDIATLTTEVKLTRALHRASRSDRPAVIVDCGLVERLTQEAVDLLLAYAFVLRAQSRRLVLCHVPDAMRHHFLHLDEASQPMLALSLLDAVQEVNLL</sequence>
<evidence type="ECO:0000313" key="2">
    <source>
        <dbReference type="Proteomes" id="UP000297739"/>
    </source>
</evidence>
<gene>
    <name evidence="1" type="ORF">E5J99_01255</name>
</gene>
<dbReference type="EMBL" id="SRLD01000001">
    <property type="protein sequence ID" value="TGE20218.1"/>
    <property type="molecule type" value="Genomic_DNA"/>
</dbReference>
<accession>A0A4Z0PRE2</accession>
<comment type="caution">
    <text evidence="1">The sequence shown here is derived from an EMBL/GenBank/DDBJ whole genome shotgun (WGS) entry which is preliminary data.</text>
</comment>
<dbReference type="AlphaFoldDB" id="A0A4Z0PRE2"/>
<proteinExistence type="predicted"/>
<reference evidence="1 2" key="1">
    <citation type="submission" date="2019-04" db="EMBL/GenBank/DDBJ databases">
        <authorList>
            <person name="Feng G."/>
            <person name="Zhang J."/>
            <person name="Zhu H."/>
        </authorList>
    </citation>
    <scope>NUCLEOTIDE SEQUENCE [LARGE SCALE GENOMIC DNA]</scope>
    <source>
        <strain evidence="1 2">JCM 17223</strain>
    </source>
</reference>
<protein>
    <recommendedName>
        <fullName evidence="3">STAS domain-containing protein</fullName>
    </recommendedName>
</protein>
<dbReference type="Gene3D" id="3.30.750.24">
    <property type="entry name" value="STAS domain"/>
    <property type="match status" value="1"/>
</dbReference>
<name>A0A4Z0PRE2_9BACT</name>
<keyword evidence="2" id="KW-1185">Reference proteome</keyword>
<organism evidence="1 2">
    <name type="scientific">Hymenobacter elongatus</name>
    <dbReference type="NCBI Taxonomy" id="877208"/>
    <lineage>
        <taxon>Bacteria</taxon>
        <taxon>Pseudomonadati</taxon>
        <taxon>Bacteroidota</taxon>
        <taxon>Cytophagia</taxon>
        <taxon>Cytophagales</taxon>
        <taxon>Hymenobacteraceae</taxon>
        <taxon>Hymenobacter</taxon>
    </lineage>
</organism>
<dbReference type="SUPFAM" id="SSF52091">
    <property type="entry name" value="SpoIIaa-like"/>
    <property type="match status" value="1"/>
</dbReference>
<dbReference type="Proteomes" id="UP000297739">
    <property type="component" value="Unassembled WGS sequence"/>
</dbReference>